<feature type="binding site" evidence="5">
    <location>
        <position position="66"/>
    </location>
    <ligand>
        <name>substrate</name>
    </ligand>
</feature>
<name>A0ABQ0A6Q2_9GAMM</name>
<comment type="caution">
    <text evidence="8">The sequence shown here is derived from an EMBL/GenBank/DDBJ whole genome shotgun (WGS) entry which is preliminary data.</text>
</comment>
<protein>
    <recommendedName>
        <fullName evidence="5">Erythronate-4-phosphate dehydrogenase</fullName>
        <ecNumber evidence="5">1.1.1.290</ecNumber>
    </recommendedName>
</protein>
<dbReference type="EC" id="1.1.1.290" evidence="5"/>
<sequence length="372" mass="41335">MKITIDENIPYAQEFFGSLADIQLLPGREITNADLQDSQALIVRSVTRVDQRLLANTPVNFVGTCTIGTDHLDLSYFQEHDINWSSAPGCNANSVVEYVISALSALNAPWITSTVGIIGCGNVGGALYRKLKQLGIKCRVYDPFLSDGQCADLTDLEIVLQSNVICLHTPLTTTGPHPTFHLLGDNELELIADDAVLINAGRGAVIDNQALYRQLTQRNLKVVLDVWEGEPNIMLKLLDHVSIATPHIAGYSYDGKVAGTEMIYSALCKHLSRLPTVKVGDVLRELESPALHWSGNRFPSDIYAYVRQSYDILNDDKIFRASQMNSISPGKAFDELRKNYPIRREFANYYLPTQVSDRLKNSLIAIGFRELH</sequence>
<dbReference type="RefSeq" id="WP_353302006.1">
    <property type="nucleotide sequence ID" value="NZ_BAABWN010000003.1"/>
</dbReference>
<evidence type="ECO:0000259" key="7">
    <source>
        <dbReference type="Pfam" id="PF11890"/>
    </source>
</evidence>
<keyword evidence="1 5" id="KW-0963">Cytoplasm</keyword>
<dbReference type="CDD" id="cd12158">
    <property type="entry name" value="ErythrP_dh"/>
    <property type="match status" value="1"/>
</dbReference>
<keyword evidence="2 5" id="KW-0560">Oxidoreductase</keyword>
<evidence type="ECO:0000256" key="5">
    <source>
        <dbReference type="HAMAP-Rule" id="MF_01825"/>
    </source>
</evidence>
<evidence type="ECO:0000313" key="8">
    <source>
        <dbReference type="EMBL" id="GAA6167332.1"/>
    </source>
</evidence>
<comment type="pathway">
    <text evidence="5">Cofactor biosynthesis; pyridoxine 5'-phosphate biosynthesis; pyridoxine 5'-phosphate from D-erythrose 4-phosphate: step 2/5.</text>
</comment>
<dbReference type="Gene3D" id="3.40.50.720">
    <property type="entry name" value="NAD(P)-binding Rossmann-like Domain"/>
    <property type="match status" value="2"/>
</dbReference>
<dbReference type="PANTHER" id="PTHR42938">
    <property type="entry name" value="FORMATE DEHYDROGENASE 1"/>
    <property type="match status" value="1"/>
</dbReference>
<evidence type="ECO:0000256" key="4">
    <source>
        <dbReference type="ARBA" id="ARBA00023096"/>
    </source>
</evidence>
<comment type="subunit">
    <text evidence="5">Homodimer.</text>
</comment>
<dbReference type="InterPro" id="IPR006140">
    <property type="entry name" value="D-isomer_DH_NAD-bd"/>
</dbReference>
<feature type="binding site" evidence="5">
    <location>
        <position position="251"/>
    </location>
    <ligand>
        <name>substrate</name>
    </ligand>
</feature>
<keyword evidence="4 5" id="KW-0664">Pyridoxine biosynthesis</keyword>
<dbReference type="Proteomes" id="UP001465153">
    <property type="component" value="Unassembled WGS sequence"/>
</dbReference>
<organism evidence="8 9">
    <name type="scientific">Sessilibacter corallicola</name>
    <dbReference type="NCBI Taxonomy" id="2904075"/>
    <lineage>
        <taxon>Bacteria</taxon>
        <taxon>Pseudomonadati</taxon>
        <taxon>Pseudomonadota</taxon>
        <taxon>Gammaproteobacteria</taxon>
        <taxon>Cellvibrionales</taxon>
        <taxon>Cellvibrionaceae</taxon>
        <taxon>Sessilibacter</taxon>
    </lineage>
</organism>
<feature type="domain" description="D-isomer specific 2-hydroxyacid dehydrogenase NAD-binding" evidence="6">
    <location>
        <begin position="113"/>
        <end position="249"/>
    </location>
</feature>
<comment type="function">
    <text evidence="5">Catalyzes the oxidation of erythronate-4-phosphate to 3-hydroxy-2-oxo-4-phosphonooxybutanoate.</text>
</comment>
<dbReference type="InterPro" id="IPR024531">
    <property type="entry name" value="Erythronate-4-P_DHase_dimer"/>
</dbReference>
<feature type="active site" evidence="5">
    <location>
        <position position="202"/>
    </location>
</feature>
<dbReference type="InterPro" id="IPR036291">
    <property type="entry name" value="NAD(P)-bd_dom_sf"/>
</dbReference>
<dbReference type="HAMAP" id="MF_01825">
    <property type="entry name" value="PdxB"/>
    <property type="match status" value="1"/>
</dbReference>
<feature type="active site" description="Proton donor" evidence="5">
    <location>
        <position position="247"/>
    </location>
</feature>
<feature type="binding site" evidence="5">
    <location>
        <position position="250"/>
    </location>
    <ligand>
        <name>NAD(+)</name>
        <dbReference type="ChEBI" id="CHEBI:57540"/>
    </ligand>
</feature>
<evidence type="ECO:0000256" key="1">
    <source>
        <dbReference type="ARBA" id="ARBA00022490"/>
    </source>
</evidence>
<comment type="caution">
    <text evidence="5">Lacks conserved residue(s) required for the propagation of feature annotation.</text>
</comment>
<feature type="binding site" evidence="5">
    <location>
        <position position="169"/>
    </location>
    <ligand>
        <name>NAD(+)</name>
        <dbReference type="ChEBI" id="CHEBI:57540"/>
    </ligand>
</feature>
<comment type="catalytic activity">
    <reaction evidence="5">
        <text>4-phospho-D-erythronate + NAD(+) = (R)-3-hydroxy-2-oxo-4-phosphooxybutanoate + NADH + H(+)</text>
        <dbReference type="Rhea" id="RHEA:18829"/>
        <dbReference type="ChEBI" id="CHEBI:15378"/>
        <dbReference type="ChEBI" id="CHEBI:57540"/>
        <dbReference type="ChEBI" id="CHEBI:57945"/>
        <dbReference type="ChEBI" id="CHEBI:58538"/>
        <dbReference type="ChEBI" id="CHEBI:58766"/>
        <dbReference type="EC" id="1.1.1.290"/>
    </reaction>
</comment>
<dbReference type="Pfam" id="PF11890">
    <property type="entry name" value="DUF3410"/>
    <property type="match status" value="1"/>
</dbReference>
<comment type="subcellular location">
    <subcellularLocation>
        <location evidence="5">Cytoplasm</location>
    </subcellularLocation>
</comment>
<dbReference type="SUPFAM" id="SSF52283">
    <property type="entry name" value="Formate/glycerate dehydrogenase catalytic domain-like"/>
    <property type="match status" value="1"/>
</dbReference>
<dbReference type="PANTHER" id="PTHR42938:SF9">
    <property type="entry name" value="FORMATE DEHYDROGENASE 1"/>
    <property type="match status" value="1"/>
</dbReference>
<feature type="binding site" evidence="5">
    <location>
        <position position="142"/>
    </location>
    <ligand>
        <name>NAD(+)</name>
        <dbReference type="ChEBI" id="CHEBI:57540"/>
    </ligand>
</feature>
<dbReference type="InterPro" id="IPR020921">
    <property type="entry name" value="Erythronate-4-P_DHase"/>
</dbReference>
<evidence type="ECO:0000259" key="6">
    <source>
        <dbReference type="Pfam" id="PF02826"/>
    </source>
</evidence>
<feature type="binding site" evidence="5">
    <location>
        <position position="45"/>
    </location>
    <ligand>
        <name>substrate</name>
    </ligand>
</feature>
<evidence type="ECO:0000256" key="3">
    <source>
        <dbReference type="ARBA" id="ARBA00023027"/>
    </source>
</evidence>
<accession>A0ABQ0A6Q2</accession>
<dbReference type="Pfam" id="PF02826">
    <property type="entry name" value="2-Hacid_dh_C"/>
    <property type="match status" value="1"/>
</dbReference>
<feature type="active site" evidence="5">
    <location>
        <position position="230"/>
    </location>
</feature>
<keyword evidence="3 5" id="KW-0520">NAD</keyword>
<dbReference type="Gene3D" id="3.30.1370.170">
    <property type="match status" value="1"/>
</dbReference>
<reference evidence="8 9" key="1">
    <citation type="submission" date="2024-04" db="EMBL/GenBank/DDBJ databases">
        <title>Draft genome sequence of Sessilibacter corallicola NBRC 116591.</title>
        <authorList>
            <person name="Miyakawa T."/>
            <person name="Kusuya Y."/>
            <person name="Miura T."/>
        </authorList>
    </citation>
    <scope>NUCLEOTIDE SEQUENCE [LARGE SCALE GENOMIC DNA]</scope>
    <source>
        <strain evidence="8 9">KU-00831-HH</strain>
    </source>
</reference>
<gene>
    <name evidence="5 8" type="primary">pdxB</name>
    <name evidence="8" type="ORF">NBRC116591_11420</name>
</gene>
<dbReference type="InterPro" id="IPR038251">
    <property type="entry name" value="PdxB_dimer_sf"/>
</dbReference>
<keyword evidence="9" id="KW-1185">Reference proteome</keyword>
<evidence type="ECO:0000313" key="9">
    <source>
        <dbReference type="Proteomes" id="UP001465153"/>
    </source>
</evidence>
<comment type="similarity">
    <text evidence="5">Belongs to the D-isomer specific 2-hydroxyacid dehydrogenase family. PdxB subfamily.</text>
</comment>
<feature type="domain" description="Erythronate-4-phosphate dehydrogenase dimerisation" evidence="7">
    <location>
        <begin position="285"/>
        <end position="367"/>
    </location>
</feature>
<evidence type="ECO:0000256" key="2">
    <source>
        <dbReference type="ARBA" id="ARBA00023002"/>
    </source>
</evidence>
<dbReference type="EMBL" id="BAABWN010000003">
    <property type="protein sequence ID" value="GAA6167332.1"/>
    <property type="molecule type" value="Genomic_DNA"/>
</dbReference>
<feature type="binding site" evidence="5">
    <location>
        <position position="225"/>
    </location>
    <ligand>
        <name>NAD(+)</name>
        <dbReference type="ChEBI" id="CHEBI:57540"/>
    </ligand>
</feature>
<proteinExistence type="inferred from homology"/>
<dbReference type="SUPFAM" id="SSF51735">
    <property type="entry name" value="NAD(P)-binding Rossmann-fold domains"/>
    <property type="match status" value="1"/>
</dbReference>